<evidence type="ECO:0000313" key="3">
    <source>
        <dbReference type="Proteomes" id="UP000324376"/>
    </source>
</evidence>
<evidence type="ECO:0000256" key="1">
    <source>
        <dbReference type="SAM" id="MobiDB-lite"/>
    </source>
</evidence>
<sequence>MSRMRHIRGRPSNYRKSLQNNKYWNTVKRKVRIRDNFKCLVCGCKIRLEVHHITYYVNGKSILNKELEFLVWMVTLCEKDHDKAHKQFDHPFNPNNPKKLNADEYKRRKNINRADEDGA</sequence>
<evidence type="ECO:0008006" key="4">
    <source>
        <dbReference type="Google" id="ProtNLM"/>
    </source>
</evidence>
<proteinExistence type="predicted"/>
<feature type="region of interest" description="Disordered" evidence="1">
    <location>
        <begin position="85"/>
        <end position="119"/>
    </location>
</feature>
<gene>
    <name evidence="2" type="ORF">BD809_10994</name>
</gene>
<dbReference type="AlphaFoldDB" id="A0A5S5BZ79"/>
<accession>A0A5S5BZ79</accession>
<dbReference type="RefSeq" id="WP_211356722.1">
    <property type="nucleotide sequence ID" value="NZ_VNHU01000009.1"/>
</dbReference>
<organism evidence="2 3">
    <name type="scientific">Aquimarina intermedia</name>
    <dbReference type="NCBI Taxonomy" id="350814"/>
    <lineage>
        <taxon>Bacteria</taxon>
        <taxon>Pseudomonadati</taxon>
        <taxon>Bacteroidota</taxon>
        <taxon>Flavobacteriia</taxon>
        <taxon>Flavobacteriales</taxon>
        <taxon>Flavobacteriaceae</taxon>
        <taxon>Aquimarina</taxon>
    </lineage>
</organism>
<reference evidence="2 3" key="1">
    <citation type="submission" date="2019-07" db="EMBL/GenBank/DDBJ databases">
        <title>Genomic Encyclopedia of Archaeal and Bacterial Type Strains, Phase II (KMG-II): from individual species to whole genera.</title>
        <authorList>
            <person name="Goeker M."/>
        </authorList>
    </citation>
    <scope>NUCLEOTIDE SEQUENCE [LARGE SCALE GENOMIC DNA]</scope>
    <source>
        <strain evidence="2 3">DSM 17527</strain>
    </source>
</reference>
<dbReference type="Proteomes" id="UP000324376">
    <property type="component" value="Unassembled WGS sequence"/>
</dbReference>
<evidence type="ECO:0000313" key="2">
    <source>
        <dbReference type="EMBL" id="TYP71512.1"/>
    </source>
</evidence>
<keyword evidence="3" id="KW-1185">Reference proteome</keyword>
<feature type="compositionally biased region" description="Basic and acidic residues" evidence="1">
    <location>
        <begin position="100"/>
        <end position="119"/>
    </location>
</feature>
<dbReference type="EMBL" id="VNHU01000009">
    <property type="protein sequence ID" value="TYP71512.1"/>
    <property type="molecule type" value="Genomic_DNA"/>
</dbReference>
<protein>
    <recommendedName>
        <fullName evidence="4">HNH endonuclease</fullName>
    </recommendedName>
</protein>
<comment type="caution">
    <text evidence="2">The sequence shown here is derived from an EMBL/GenBank/DDBJ whole genome shotgun (WGS) entry which is preliminary data.</text>
</comment>
<name>A0A5S5BZ79_9FLAO</name>